<dbReference type="SUPFAM" id="SSF53383">
    <property type="entry name" value="PLP-dependent transferases"/>
    <property type="match status" value="1"/>
</dbReference>
<organism evidence="2">
    <name type="scientific">Rhizophora mucronata</name>
    <name type="common">Asiatic mangrove</name>
    <dbReference type="NCBI Taxonomy" id="61149"/>
    <lineage>
        <taxon>Eukaryota</taxon>
        <taxon>Viridiplantae</taxon>
        <taxon>Streptophyta</taxon>
        <taxon>Embryophyta</taxon>
        <taxon>Tracheophyta</taxon>
        <taxon>Spermatophyta</taxon>
        <taxon>Magnoliopsida</taxon>
        <taxon>eudicotyledons</taxon>
        <taxon>Gunneridae</taxon>
        <taxon>Pentapetalae</taxon>
        <taxon>rosids</taxon>
        <taxon>fabids</taxon>
        <taxon>Malpighiales</taxon>
        <taxon>Rhizophoraceae</taxon>
        <taxon>Rhizophora</taxon>
    </lineage>
</organism>
<dbReference type="InterPro" id="IPR015422">
    <property type="entry name" value="PyrdxlP-dep_Trfase_small"/>
</dbReference>
<dbReference type="InterPro" id="IPR015424">
    <property type="entry name" value="PyrdxlP-dep_Trfase"/>
</dbReference>
<reference evidence="2" key="1">
    <citation type="submission" date="2018-02" db="EMBL/GenBank/DDBJ databases">
        <title>Rhizophora mucronata_Transcriptome.</title>
        <authorList>
            <person name="Meera S.P."/>
            <person name="Sreeshan A."/>
            <person name="Augustine A."/>
        </authorList>
    </citation>
    <scope>NUCLEOTIDE SEQUENCE</scope>
    <source>
        <tissue evidence="2">Leaf</tissue>
    </source>
</reference>
<dbReference type="InterPro" id="IPR004839">
    <property type="entry name" value="Aminotransferase_I/II_large"/>
</dbReference>
<dbReference type="EMBL" id="GGEC01004687">
    <property type="protein sequence ID" value="MBW85170.1"/>
    <property type="molecule type" value="Transcribed_RNA"/>
</dbReference>
<dbReference type="AlphaFoldDB" id="A0A2P2IVB8"/>
<sequence>MDFCLELVREESVMVLPGKVVGMKNWVRITFAIDPSALEDGLGRIRAFYERHAKKQ</sequence>
<proteinExistence type="predicted"/>
<evidence type="ECO:0000259" key="1">
    <source>
        <dbReference type="Pfam" id="PF00155"/>
    </source>
</evidence>
<evidence type="ECO:0000313" key="2">
    <source>
        <dbReference type="EMBL" id="MBW85170.1"/>
    </source>
</evidence>
<feature type="domain" description="Aminotransferase class I/classII large" evidence="1">
    <location>
        <begin position="2"/>
        <end position="45"/>
    </location>
</feature>
<dbReference type="GO" id="GO:0004838">
    <property type="term" value="F:L-tyrosine-2-oxoglutarate transaminase activity"/>
    <property type="evidence" value="ECO:0007669"/>
    <property type="project" value="TreeGrafter"/>
</dbReference>
<dbReference type="GO" id="GO:0030170">
    <property type="term" value="F:pyridoxal phosphate binding"/>
    <property type="evidence" value="ECO:0007669"/>
    <property type="project" value="InterPro"/>
</dbReference>
<dbReference type="PANTHER" id="PTHR45744">
    <property type="entry name" value="TYROSINE AMINOTRANSFERASE"/>
    <property type="match status" value="1"/>
</dbReference>
<dbReference type="Pfam" id="PF00155">
    <property type="entry name" value="Aminotran_1_2"/>
    <property type="match status" value="1"/>
</dbReference>
<protein>
    <recommendedName>
        <fullName evidence="1">Aminotransferase class I/classII large domain-containing protein</fullName>
    </recommendedName>
</protein>
<dbReference type="GO" id="GO:0006572">
    <property type="term" value="P:L-tyrosine catabolic process"/>
    <property type="evidence" value="ECO:0007669"/>
    <property type="project" value="TreeGrafter"/>
</dbReference>
<dbReference type="PANTHER" id="PTHR45744:SF11">
    <property type="entry name" value="TYROSINE AMINOTRANSFERASE"/>
    <property type="match status" value="1"/>
</dbReference>
<accession>A0A2P2IVB8</accession>
<name>A0A2P2IVB8_RHIMU</name>
<dbReference type="Gene3D" id="3.90.1150.10">
    <property type="entry name" value="Aspartate Aminotransferase, domain 1"/>
    <property type="match status" value="1"/>
</dbReference>